<comment type="caution">
    <text evidence="1">The sequence shown here is derived from an EMBL/GenBank/DDBJ whole genome shotgun (WGS) entry which is preliminary data.</text>
</comment>
<sequence>MSLSEEHEIPLELIRNRPDFARMVAVEVFGLDFPDDLTWRLGPETITNLAPRESRLDVSLIGEDAENPRRCLIHEVQLTASRKDLARIDKSWPCYVTNLRARFDCPATLLAFCPTETIARKVAKKIDCGHPGFVLGPLVYTPADLKPITDLAKAREMPEWVFLSAAAHADGPDGPKTLEAVAAALQVTDDSKAVAYYDYVLSQLTKSARQILEELMASPTFRPKSDWGRRLWTEGEAHGEVKGKREGKAEGRREGRLEGKLEGEAEAVFAVFKARRITVGSHVEARIRKCTDPKQLLEWVERAAIVDRAEDIFA</sequence>
<dbReference type="Proteomes" id="UP001595872">
    <property type="component" value="Unassembled WGS sequence"/>
</dbReference>
<proteinExistence type="predicted"/>
<dbReference type="RefSeq" id="WP_378255480.1">
    <property type="nucleotide sequence ID" value="NZ_JBHSIT010000004.1"/>
</dbReference>
<evidence type="ECO:0008006" key="3">
    <source>
        <dbReference type="Google" id="ProtNLM"/>
    </source>
</evidence>
<evidence type="ECO:0000313" key="1">
    <source>
        <dbReference type="EMBL" id="MFC4908642.1"/>
    </source>
</evidence>
<gene>
    <name evidence="1" type="ORF">ACFPCY_15035</name>
</gene>
<evidence type="ECO:0000313" key="2">
    <source>
        <dbReference type="Proteomes" id="UP001595872"/>
    </source>
</evidence>
<organism evidence="1 2">
    <name type="scientific">Actinomadura gamaensis</name>
    <dbReference type="NCBI Taxonomy" id="1763541"/>
    <lineage>
        <taxon>Bacteria</taxon>
        <taxon>Bacillati</taxon>
        <taxon>Actinomycetota</taxon>
        <taxon>Actinomycetes</taxon>
        <taxon>Streptosporangiales</taxon>
        <taxon>Thermomonosporaceae</taxon>
        <taxon>Actinomadura</taxon>
    </lineage>
</organism>
<protein>
    <recommendedName>
        <fullName evidence="3">DUF4351 domain-containing protein</fullName>
    </recommendedName>
</protein>
<accession>A0ABV9TX50</accession>
<dbReference type="EMBL" id="JBHSIT010000004">
    <property type="protein sequence ID" value="MFC4908642.1"/>
    <property type="molecule type" value="Genomic_DNA"/>
</dbReference>
<keyword evidence="2" id="KW-1185">Reference proteome</keyword>
<name>A0ABV9TX50_9ACTN</name>
<reference evidence="2" key="1">
    <citation type="journal article" date="2019" name="Int. J. Syst. Evol. Microbiol.">
        <title>The Global Catalogue of Microorganisms (GCM) 10K type strain sequencing project: providing services to taxonomists for standard genome sequencing and annotation.</title>
        <authorList>
            <consortium name="The Broad Institute Genomics Platform"/>
            <consortium name="The Broad Institute Genome Sequencing Center for Infectious Disease"/>
            <person name="Wu L."/>
            <person name="Ma J."/>
        </authorList>
    </citation>
    <scope>NUCLEOTIDE SEQUENCE [LARGE SCALE GENOMIC DNA]</scope>
    <source>
        <strain evidence="2">KLKA75</strain>
    </source>
</reference>
<dbReference type="PANTHER" id="PTHR34613">
    <property type="entry name" value="SLL0800 PROTEIN"/>
    <property type="match status" value="1"/>
</dbReference>
<dbReference type="PANTHER" id="PTHR34613:SF1">
    <property type="entry name" value="SLL6017 PROTEIN"/>
    <property type="match status" value="1"/>
</dbReference>